<accession>A0A8S9ZR11</accession>
<comment type="caution">
    <text evidence="10">The sequence shown here is derived from an EMBL/GenBank/DDBJ whole genome shotgun (WGS) entry which is preliminary data.</text>
</comment>
<keyword evidence="4" id="KW-0540">Nuclease</keyword>
<dbReference type="PANTHER" id="PTHR10642:SF26">
    <property type="entry name" value="RIBONUCLEASE H1"/>
    <property type="match status" value="1"/>
</dbReference>
<keyword evidence="7" id="KW-0378">Hydrolase</keyword>
<dbReference type="GO" id="GO:0003676">
    <property type="term" value="F:nucleic acid binding"/>
    <property type="evidence" value="ECO:0007669"/>
    <property type="project" value="InterPro"/>
</dbReference>
<proteinExistence type="inferred from homology"/>
<dbReference type="InterPro" id="IPR050092">
    <property type="entry name" value="RNase_H"/>
</dbReference>
<evidence type="ECO:0000313" key="11">
    <source>
        <dbReference type="Proteomes" id="UP000605970"/>
    </source>
</evidence>
<evidence type="ECO:0000256" key="5">
    <source>
        <dbReference type="ARBA" id="ARBA00022723"/>
    </source>
</evidence>
<dbReference type="OrthoDB" id="407198at2759"/>
<organism evidence="10 11">
    <name type="scientific">Meloidogyne graminicola</name>
    <dbReference type="NCBI Taxonomy" id="189291"/>
    <lineage>
        <taxon>Eukaryota</taxon>
        <taxon>Metazoa</taxon>
        <taxon>Ecdysozoa</taxon>
        <taxon>Nematoda</taxon>
        <taxon>Chromadorea</taxon>
        <taxon>Rhabditida</taxon>
        <taxon>Tylenchina</taxon>
        <taxon>Tylenchomorpha</taxon>
        <taxon>Tylenchoidea</taxon>
        <taxon>Meloidogynidae</taxon>
        <taxon>Meloidogyninae</taxon>
        <taxon>Meloidogyne</taxon>
    </lineage>
</organism>
<dbReference type="InterPro" id="IPR002156">
    <property type="entry name" value="RNaseH_domain"/>
</dbReference>
<keyword evidence="5" id="KW-0479">Metal-binding</keyword>
<feature type="compositionally biased region" description="Basic residues" evidence="8">
    <location>
        <begin position="282"/>
        <end position="319"/>
    </location>
</feature>
<dbReference type="AlphaFoldDB" id="A0A8S9ZR11"/>
<evidence type="ECO:0000256" key="3">
    <source>
        <dbReference type="ARBA" id="ARBA00012180"/>
    </source>
</evidence>
<feature type="compositionally biased region" description="Low complexity" evidence="8">
    <location>
        <begin position="250"/>
        <end position="267"/>
    </location>
</feature>
<dbReference type="GO" id="GO:0046872">
    <property type="term" value="F:metal ion binding"/>
    <property type="evidence" value="ECO:0007669"/>
    <property type="project" value="UniProtKB-KW"/>
</dbReference>
<comment type="similarity">
    <text evidence="2">Belongs to the RNase H family.</text>
</comment>
<evidence type="ECO:0000259" key="9">
    <source>
        <dbReference type="PROSITE" id="PS50879"/>
    </source>
</evidence>
<evidence type="ECO:0000256" key="4">
    <source>
        <dbReference type="ARBA" id="ARBA00022722"/>
    </source>
</evidence>
<dbReference type="EMBL" id="JABEBT010000036">
    <property type="protein sequence ID" value="KAF7635905.1"/>
    <property type="molecule type" value="Genomic_DNA"/>
</dbReference>
<keyword evidence="11" id="KW-1185">Reference proteome</keyword>
<evidence type="ECO:0000313" key="10">
    <source>
        <dbReference type="EMBL" id="KAF7635905.1"/>
    </source>
</evidence>
<dbReference type="GO" id="GO:0043137">
    <property type="term" value="P:DNA replication, removal of RNA primer"/>
    <property type="evidence" value="ECO:0007669"/>
    <property type="project" value="TreeGrafter"/>
</dbReference>
<dbReference type="EC" id="3.1.26.4" evidence="3"/>
<name>A0A8S9ZR11_9BILA</name>
<dbReference type="InterPro" id="IPR012337">
    <property type="entry name" value="RNaseH-like_sf"/>
</dbReference>
<dbReference type="GO" id="GO:0004523">
    <property type="term" value="F:RNA-DNA hybrid ribonuclease activity"/>
    <property type="evidence" value="ECO:0007669"/>
    <property type="project" value="UniProtKB-EC"/>
</dbReference>
<comment type="catalytic activity">
    <reaction evidence="1">
        <text>Endonucleolytic cleavage to 5'-phosphomonoester.</text>
        <dbReference type="EC" id="3.1.26.4"/>
    </reaction>
</comment>
<dbReference type="Proteomes" id="UP000605970">
    <property type="component" value="Unassembled WGS sequence"/>
</dbReference>
<dbReference type="Pfam" id="PF00075">
    <property type="entry name" value="RNase_H"/>
    <property type="match status" value="1"/>
</dbReference>
<dbReference type="SUPFAM" id="SSF53098">
    <property type="entry name" value="Ribonuclease H-like"/>
    <property type="match status" value="1"/>
</dbReference>
<evidence type="ECO:0000256" key="8">
    <source>
        <dbReference type="SAM" id="MobiDB-lite"/>
    </source>
</evidence>
<dbReference type="PANTHER" id="PTHR10642">
    <property type="entry name" value="RIBONUCLEASE H1"/>
    <property type="match status" value="1"/>
</dbReference>
<feature type="region of interest" description="Disordered" evidence="8">
    <location>
        <begin position="219"/>
        <end position="329"/>
    </location>
</feature>
<reference evidence="10" key="1">
    <citation type="journal article" date="2020" name="Ecol. Evol.">
        <title>Genome structure and content of the rice root-knot nematode (Meloidogyne graminicola).</title>
        <authorList>
            <person name="Phan N.T."/>
            <person name="Danchin E.G.J."/>
            <person name="Klopp C."/>
            <person name="Perfus-Barbeoch L."/>
            <person name="Kozlowski D.K."/>
            <person name="Koutsovoulos G.D."/>
            <person name="Lopez-Roques C."/>
            <person name="Bouchez O."/>
            <person name="Zahm M."/>
            <person name="Besnard G."/>
            <person name="Bellafiore S."/>
        </authorList>
    </citation>
    <scope>NUCLEOTIDE SEQUENCE</scope>
    <source>
        <strain evidence="10">VN-18</strain>
    </source>
</reference>
<protein>
    <recommendedName>
        <fullName evidence="3">ribonuclease H</fullName>
        <ecNumber evidence="3">3.1.26.4</ecNumber>
    </recommendedName>
</protein>
<dbReference type="PROSITE" id="PS50879">
    <property type="entry name" value="RNASE_H_1"/>
    <property type="match status" value="1"/>
</dbReference>
<evidence type="ECO:0000256" key="2">
    <source>
        <dbReference type="ARBA" id="ARBA00005300"/>
    </source>
</evidence>
<dbReference type="Gene3D" id="3.30.420.10">
    <property type="entry name" value="Ribonuclease H-like superfamily/Ribonuclease H"/>
    <property type="match status" value="1"/>
</dbReference>
<evidence type="ECO:0000256" key="6">
    <source>
        <dbReference type="ARBA" id="ARBA00022759"/>
    </source>
</evidence>
<feature type="domain" description="RNase H type-1" evidence="9">
    <location>
        <begin position="89"/>
        <end position="223"/>
    </location>
</feature>
<keyword evidence="6" id="KW-0255">Endonuclease</keyword>
<gene>
    <name evidence="10" type="ORF">Mgra_00004624</name>
</gene>
<dbReference type="InterPro" id="IPR036397">
    <property type="entry name" value="RNaseH_sf"/>
</dbReference>
<evidence type="ECO:0000256" key="7">
    <source>
        <dbReference type="ARBA" id="ARBA00022801"/>
    </source>
</evidence>
<evidence type="ECO:0000256" key="1">
    <source>
        <dbReference type="ARBA" id="ARBA00000077"/>
    </source>
</evidence>
<sequence length="348" mass="40004">MKAACILKILNFLKCQTCFIYSSKYCIYCNTFNLIYWCQFPSGFYMFINVQYQHRHPQDAFNSLARSGSSGTRINERVLFFERPAIYANRSTIQVYTDASTDIQRGSGIGMYYGREHPLNQGVLLRDVVNSGLAEVIAARTGLKNLLKSTYYNGENVDLNTDYEQTIRGLQSNNTSRAFAGDYQRLRDVAEQFPHGVLFRWVPGHEGIEGNEEADSLAWNARISEDSGEKRGRSRERSRHDRISKSQSPTTRSSLIISTHTSLTVSSNFSENSNEQRGRSIERRRHSSSRNRSRGRSRSRQRNRNRSKSRRRSRSRRSARSNSSARSVEGLPRSIFIPPKQLYFVSIF</sequence>